<evidence type="ECO:0000256" key="4">
    <source>
        <dbReference type="ARBA" id="ARBA00023125"/>
    </source>
</evidence>
<dbReference type="CDD" id="cd00167">
    <property type="entry name" value="SANT"/>
    <property type="match status" value="2"/>
</dbReference>
<organism evidence="11 12">
    <name type="scientific">Dioscorea cayennensis subsp. rotundata</name>
    <name type="common">White Guinea yam</name>
    <name type="synonym">Dioscorea rotundata</name>
    <dbReference type="NCBI Taxonomy" id="55577"/>
    <lineage>
        <taxon>Eukaryota</taxon>
        <taxon>Viridiplantae</taxon>
        <taxon>Streptophyta</taxon>
        <taxon>Embryophyta</taxon>
        <taxon>Tracheophyta</taxon>
        <taxon>Spermatophyta</taxon>
        <taxon>Magnoliopsida</taxon>
        <taxon>Liliopsida</taxon>
        <taxon>Dioscoreales</taxon>
        <taxon>Dioscoreaceae</taxon>
        <taxon>Dioscorea</taxon>
    </lineage>
</organism>
<feature type="domain" description="HTH myb-type" evidence="10">
    <location>
        <begin position="5"/>
        <end position="57"/>
    </location>
</feature>
<feature type="domain" description="Myb-like" evidence="9">
    <location>
        <begin position="5"/>
        <end position="57"/>
    </location>
</feature>
<keyword evidence="5" id="KW-0804">Transcription</keyword>
<comment type="function">
    <text evidence="7">Transcription factor.</text>
</comment>
<dbReference type="InterPro" id="IPR001005">
    <property type="entry name" value="SANT/Myb"/>
</dbReference>
<evidence type="ECO:0000256" key="5">
    <source>
        <dbReference type="ARBA" id="ARBA00023163"/>
    </source>
</evidence>
<dbReference type="InterPro" id="IPR009057">
    <property type="entry name" value="Homeodomain-like_sf"/>
</dbReference>
<keyword evidence="2" id="KW-0677">Repeat</keyword>
<keyword evidence="3" id="KW-0805">Transcription regulation</keyword>
<feature type="domain" description="HTH myb-type" evidence="10">
    <location>
        <begin position="58"/>
        <end position="112"/>
    </location>
</feature>
<keyword evidence="11" id="KW-1185">Reference proteome</keyword>
<reference evidence="12" key="1">
    <citation type="submission" date="2025-08" db="UniProtKB">
        <authorList>
            <consortium name="RefSeq"/>
        </authorList>
    </citation>
    <scope>IDENTIFICATION</scope>
</reference>
<evidence type="ECO:0000256" key="3">
    <source>
        <dbReference type="ARBA" id="ARBA00023015"/>
    </source>
</evidence>
<dbReference type="Pfam" id="PF00249">
    <property type="entry name" value="Myb_DNA-binding"/>
    <property type="match status" value="2"/>
</dbReference>
<dbReference type="AlphaFoldDB" id="A0AB40C0B3"/>
<dbReference type="PROSITE" id="PS51294">
    <property type="entry name" value="HTH_MYB"/>
    <property type="match status" value="2"/>
</dbReference>
<evidence type="ECO:0000256" key="6">
    <source>
        <dbReference type="ARBA" id="ARBA00023242"/>
    </source>
</evidence>
<evidence type="ECO:0000256" key="2">
    <source>
        <dbReference type="ARBA" id="ARBA00022737"/>
    </source>
</evidence>
<dbReference type="GO" id="GO:0043565">
    <property type="term" value="F:sequence-specific DNA binding"/>
    <property type="evidence" value="ECO:0007669"/>
    <property type="project" value="InterPro"/>
</dbReference>
<feature type="compositionally biased region" description="Polar residues" evidence="8">
    <location>
        <begin position="118"/>
        <end position="137"/>
    </location>
</feature>
<feature type="region of interest" description="Disordered" evidence="8">
    <location>
        <begin position="115"/>
        <end position="151"/>
    </location>
</feature>
<dbReference type="SUPFAM" id="SSF46689">
    <property type="entry name" value="Homeodomain-like"/>
    <property type="match status" value="1"/>
</dbReference>
<dbReference type="FunFam" id="1.10.10.60:FF:000259">
    <property type="entry name" value="MYB transcription factor"/>
    <property type="match status" value="1"/>
</dbReference>
<dbReference type="Proteomes" id="UP001515500">
    <property type="component" value="Chromosome 9"/>
</dbReference>
<evidence type="ECO:0000259" key="10">
    <source>
        <dbReference type="PROSITE" id="PS51294"/>
    </source>
</evidence>
<evidence type="ECO:0000256" key="1">
    <source>
        <dbReference type="ARBA" id="ARBA00004123"/>
    </source>
</evidence>
<protein>
    <submittedName>
        <fullName evidence="12">Myb-related protein MYBAS2-like</fullName>
    </submittedName>
</protein>
<dbReference type="GeneID" id="120269357"/>
<dbReference type="FunFam" id="1.10.10.60:FF:000011">
    <property type="entry name" value="Myb transcription factor"/>
    <property type="match status" value="1"/>
</dbReference>
<name>A0AB40C0B3_DIOCR</name>
<dbReference type="Gene3D" id="1.10.10.60">
    <property type="entry name" value="Homeodomain-like"/>
    <property type="match status" value="2"/>
</dbReference>
<dbReference type="GO" id="GO:0005634">
    <property type="term" value="C:nucleus"/>
    <property type="evidence" value="ECO:0007669"/>
    <property type="project" value="UniProtKB-SubCell"/>
</dbReference>
<dbReference type="PANTHER" id="PTHR45675">
    <property type="entry name" value="MYB TRANSCRIPTION FACTOR-RELATED-RELATED"/>
    <property type="match status" value="1"/>
</dbReference>
<keyword evidence="6" id="KW-0539">Nucleus</keyword>
<sequence length="151" mass="18266">MIKMKEEKRKGAWTEEEDKQLEWYVSLFGERRWDFLAQVSGLKRSGKSCRLRWVNYLHPGLKHGRMSPQEEQLVLQLHSYWGNRWSQIARKLPGRTDNEIKNYWRTRMRKIAQERKMNSSPALSSYNDTNFYFNEPQSRTEREEEEEGGNY</sequence>
<accession>A0AB40C0B3</accession>
<proteinExistence type="predicted"/>
<evidence type="ECO:0000256" key="8">
    <source>
        <dbReference type="SAM" id="MobiDB-lite"/>
    </source>
</evidence>
<dbReference type="InterPro" id="IPR017930">
    <property type="entry name" value="Myb_dom"/>
</dbReference>
<dbReference type="PANTHER" id="PTHR45675:SF122">
    <property type="entry name" value="MYB-RELATED PROTEIN MYBAS1"/>
    <property type="match status" value="1"/>
</dbReference>
<feature type="domain" description="Myb-like" evidence="9">
    <location>
        <begin position="58"/>
        <end position="108"/>
    </location>
</feature>
<dbReference type="SMART" id="SM00717">
    <property type="entry name" value="SANT"/>
    <property type="match status" value="2"/>
</dbReference>
<evidence type="ECO:0000259" key="9">
    <source>
        <dbReference type="PROSITE" id="PS50090"/>
    </source>
</evidence>
<evidence type="ECO:0000256" key="7">
    <source>
        <dbReference type="ARBA" id="ARBA00057804"/>
    </source>
</evidence>
<keyword evidence="4" id="KW-0238">DNA-binding</keyword>
<evidence type="ECO:0000313" key="11">
    <source>
        <dbReference type="Proteomes" id="UP001515500"/>
    </source>
</evidence>
<dbReference type="PROSITE" id="PS50090">
    <property type="entry name" value="MYB_LIKE"/>
    <property type="match status" value="2"/>
</dbReference>
<evidence type="ECO:0000313" key="12">
    <source>
        <dbReference type="RefSeq" id="XP_039132628.1"/>
    </source>
</evidence>
<dbReference type="InterPro" id="IPR044676">
    <property type="entry name" value="EOBI/EOBII-like_plant"/>
</dbReference>
<dbReference type="GO" id="GO:0003700">
    <property type="term" value="F:DNA-binding transcription factor activity"/>
    <property type="evidence" value="ECO:0007669"/>
    <property type="project" value="InterPro"/>
</dbReference>
<gene>
    <name evidence="12" type="primary">LOC120269357</name>
</gene>
<comment type="subcellular location">
    <subcellularLocation>
        <location evidence="1">Nucleus</location>
    </subcellularLocation>
</comment>
<dbReference type="RefSeq" id="XP_039132628.1">
    <property type="nucleotide sequence ID" value="XM_039276694.1"/>
</dbReference>